<dbReference type="EMBL" id="NOZP01000103">
    <property type="protein sequence ID" value="OYD15433.1"/>
    <property type="molecule type" value="Genomic_DNA"/>
</dbReference>
<reference evidence="1 2" key="1">
    <citation type="submission" date="2017-07" db="EMBL/GenBank/DDBJ databases">
        <title>Recovery of genomes from metagenomes via a dereplication, aggregation, and scoring strategy.</title>
        <authorList>
            <person name="Sieber C.M."/>
            <person name="Probst A.J."/>
            <person name="Sharrar A."/>
            <person name="Thomas B.C."/>
            <person name="Hess M."/>
            <person name="Tringe S.G."/>
            <person name="Banfield J.F."/>
        </authorList>
    </citation>
    <scope>NUCLEOTIDE SEQUENCE [LARGE SCALE GENOMIC DNA]</scope>
    <source>
        <strain evidence="1">JGI_Cruoil_03_51_56</strain>
    </source>
</reference>
<organism evidence="1 2">
    <name type="scientific">candidate division WOR-3 bacterium JGI_Cruoil_03_51_56</name>
    <dbReference type="NCBI Taxonomy" id="1973747"/>
    <lineage>
        <taxon>Bacteria</taxon>
        <taxon>Bacteria division WOR-3</taxon>
    </lineage>
</organism>
<comment type="caution">
    <text evidence="1">The sequence shown here is derived from an EMBL/GenBank/DDBJ whole genome shotgun (WGS) entry which is preliminary data.</text>
</comment>
<sequence>MNAGWFQAHAIKPGDTVSGIPK</sequence>
<gene>
    <name evidence="1" type="ORF">CH330_05695</name>
</gene>
<dbReference type="AlphaFoldDB" id="A0A235BSH5"/>
<evidence type="ECO:0000313" key="1">
    <source>
        <dbReference type="EMBL" id="OYD15433.1"/>
    </source>
</evidence>
<evidence type="ECO:0000313" key="2">
    <source>
        <dbReference type="Proteomes" id="UP000215559"/>
    </source>
</evidence>
<name>A0A235BSH5_UNCW3</name>
<dbReference type="Proteomes" id="UP000215559">
    <property type="component" value="Unassembled WGS sequence"/>
</dbReference>
<proteinExistence type="predicted"/>
<accession>A0A235BSH5</accession>
<protein>
    <submittedName>
        <fullName evidence="1">Uncharacterized protein</fullName>
    </submittedName>
</protein>